<dbReference type="Pfam" id="PF08534">
    <property type="entry name" value="Redoxin"/>
    <property type="match status" value="1"/>
</dbReference>
<keyword evidence="4" id="KW-1015">Disulfide bond</keyword>
<accession>A0A9P8A4J9</accession>
<dbReference type="InterPro" id="IPR050553">
    <property type="entry name" value="Thioredoxin_ResA/DsbE_sf"/>
</dbReference>
<evidence type="ECO:0000256" key="5">
    <source>
        <dbReference type="ARBA" id="ARBA00023284"/>
    </source>
</evidence>
<dbReference type="InterPro" id="IPR013766">
    <property type="entry name" value="Thioredoxin_domain"/>
</dbReference>
<dbReference type="Gene3D" id="3.40.30.10">
    <property type="entry name" value="Glutaredoxin"/>
    <property type="match status" value="1"/>
</dbReference>
<evidence type="ECO:0000259" key="6">
    <source>
        <dbReference type="PROSITE" id="PS51352"/>
    </source>
</evidence>
<feature type="domain" description="Thioredoxin" evidence="6">
    <location>
        <begin position="84"/>
        <end position="243"/>
    </location>
</feature>
<comment type="subcellular location">
    <subcellularLocation>
        <location evidence="1">Cell envelope</location>
    </subcellularLocation>
</comment>
<dbReference type="SUPFAM" id="SSF52833">
    <property type="entry name" value="Thioredoxin-like"/>
    <property type="match status" value="1"/>
</dbReference>
<dbReference type="PANTHER" id="PTHR42852:SF6">
    <property type="entry name" value="THIOL:DISULFIDE INTERCHANGE PROTEIN DSBE"/>
    <property type="match status" value="1"/>
</dbReference>
<keyword evidence="5" id="KW-0676">Redox-active center</keyword>
<evidence type="ECO:0000313" key="8">
    <source>
        <dbReference type="Proteomes" id="UP000717515"/>
    </source>
</evidence>
<dbReference type="InterPro" id="IPR013740">
    <property type="entry name" value="Redoxin"/>
</dbReference>
<evidence type="ECO:0000256" key="1">
    <source>
        <dbReference type="ARBA" id="ARBA00004196"/>
    </source>
</evidence>
<name>A0A9P8A4J9_MORAP</name>
<evidence type="ECO:0000256" key="4">
    <source>
        <dbReference type="ARBA" id="ARBA00023157"/>
    </source>
</evidence>
<keyword evidence="3" id="KW-0201">Cytochrome c-type biogenesis</keyword>
<reference evidence="7" key="1">
    <citation type="submission" date="2021-07" db="EMBL/GenBank/DDBJ databases">
        <title>Draft genome of Mortierella alpina, strain LL118, isolated from an aspen leaf litter sample.</title>
        <authorList>
            <person name="Yang S."/>
            <person name="Vinatzer B.A."/>
        </authorList>
    </citation>
    <scope>NUCLEOTIDE SEQUENCE</scope>
    <source>
        <strain evidence="7">LL118</strain>
    </source>
</reference>
<sequence>MTVETPSNVHLLKQAYVSILMTPFSDKYEDTWEEDTYWTAVGTLKARSKELGFDDPFEVLKPAFFLESFEQIRESLMAGPPMFLRPGWTSPFIGAKVDVQAVVVPLTLVNGGKFSGDERVVVFDFWATWCGPCVEESSKFSDLAEKHAGRVAIVGINNESVFFKQEYDLEKVKTFIAKRSHDFRYTIYVDSPENQAKEALYAKAGYEAIPCVVLVVDGSVTYAGAPNESFEAFLQSGLKATAAKDV</sequence>
<dbReference type="InterPro" id="IPR036249">
    <property type="entry name" value="Thioredoxin-like_sf"/>
</dbReference>
<gene>
    <name evidence="7" type="ORF">KVV02_002174</name>
</gene>
<dbReference type="PROSITE" id="PS51352">
    <property type="entry name" value="THIOREDOXIN_2"/>
    <property type="match status" value="1"/>
</dbReference>
<dbReference type="GO" id="GO:0016491">
    <property type="term" value="F:oxidoreductase activity"/>
    <property type="evidence" value="ECO:0007669"/>
    <property type="project" value="InterPro"/>
</dbReference>
<dbReference type="CDD" id="cd02966">
    <property type="entry name" value="TlpA_like_family"/>
    <property type="match status" value="1"/>
</dbReference>
<comment type="caution">
    <text evidence="7">The sequence shown here is derived from an EMBL/GenBank/DDBJ whole genome shotgun (WGS) entry which is preliminary data.</text>
</comment>
<dbReference type="PANTHER" id="PTHR42852">
    <property type="entry name" value="THIOL:DISULFIDE INTERCHANGE PROTEIN DSBE"/>
    <property type="match status" value="1"/>
</dbReference>
<dbReference type="AlphaFoldDB" id="A0A9P8A4J9"/>
<dbReference type="EMBL" id="JAIFTL010000073">
    <property type="protein sequence ID" value="KAG9324227.1"/>
    <property type="molecule type" value="Genomic_DNA"/>
</dbReference>
<dbReference type="Proteomes" id="UP000717515">
    <property type="component" value="Unassembled WGS sequence"/>
</dbReference>
<evidence type="ECO:0000256" key="2">
    <source>
        <dbReference type="ARBA" id="ARBA00010505"/>
    </source>
</evidence>
<comment type="similarity">
    <text evidence="2">Belongs to the peroxiredoxin family. Prx5 subfamily.</text>
</comment>
<evidence type="ECO:0000256" key="3">
    <source>
        <dbReference type="ARBA" id="ARBA00022748"/>
    </source>
</evidence>
<proteinExistence type="inferred from homology"/>
<evidence type="ECO:0000313" key="7">
    <source>
        <dbReference type="EMBL" id="KAG9324227.1"/>
    </source>
</evidence>
<protein>
    <recommendedName>
        <fullName evidence="6">Thioredoxin domain-containing protein</fullName>
    </recommendedName>
</protein>
<dbReference type="GO" id="GO:0017004">
    <property type="term" value="P:cytochrome complex assembly"/>
    <property type="evidence" value="ECO:0007669"/>
    <property type="project" value="UniProtKB-KW"/>
</dbReference>
<organism evidence="7 8">
    <name type="scientific">Mortierella alpina</name>
    <name type="common">Oleaginous fungus</name>
    <name type="synonym">Mortierella renispora</name>
    <dbReference type="NCBI Taxonomy" id="64518"/>
    <lineage>
        <taxon>Eukaryota</taxon>
        <taxon>Fungi</taxon>
        <taxon>Fungi incertae sedis</taxon>
        <taxon>Mucoromycota</taxon>
        <taxon>Mortierellomycotina</taxon>
        <taxon>Mortierellomycetes</taxon>
        <taxon>Mortierellales</taxon>
        <taxon>Mortierellaceae</taxon>
        <taxon>Mortierella</taxon>
    </lineage>
</organism>